<comment type="caution">
    <text evidence="1">The sequence shown here is derived from an EMBL/GenBank/DDBJ whole genome shotgun (WGS) entry which is preliminary data.</text>
</comment>
<dbReference type="Proteomes" id="UP001157418">
    <property type="component" value="Unassembled WGS sequence"/>
</dbReference>
<dbReference type="AlphaFoldDB" id="A0AAU9P7W2"/>
<reference evidence="1 2" key="1">
    <citation type="submission" date="2022-01" db="EMBL/GenBank/DDBJ databases">
        <authorList>
            <person name="Xiong W."/>
            <person name="Schranz E."/>
        </authorList>
    </citation>
    <scope>NUCLEOTIDE SEQUENCE [LARGE SCALE GENOMIC DNA]</scope>
</reference>
<dbReference type="EMBL" id="CAKMRJ010005523">
    <property type="protein sequence ID" value="CAH1445695.1"/>
    <property type="molecule type" value="Genomic_DNA"/>
</dbReference>
<keyword evidence="2" id="KW-1185">Reference proteome</keyword>
<proteinExistence type="predicted"/>
<protein>
    <submittedName>
        <fullName evidence="1">Uncharacterized protein</fullName>
    </submittedName>
</protein>
<evidence type="ECO:0000313" key="1">
    <source>
        <dbReference type="EMBL" id="CAH1445695.1"/>
    </source>
</evidence>
<evidence type="ECO:0000313" key="2">
    <source>
        <dbReference type="Proteomes" id="UP001157418"/>
    </source>
</evidence>
<sequence length="163" mass="19619">MLNSLHVKLNTFFFRSLIILTETIHSLDLKNWHRFKESRLWFFWKIKRRFRKLLLESMSLGKQTIKHAQIALHFIVKVKHRLIRKKSDLWLKAMVLLKELYSARLKKIRFTRSGLSLHQLLITCISQWPFIENPSTKFSVSVTPWLANSEIGEFADFDDIHRW</sequence>
<gene>
    <name evidence="1" type="ORF">LVIROSA_LOCUS31442</name>
</gene>
<organism evidence="1 2">
    <name type="scientific">Lactuca virosa</name>
    <dbReference type="NCBI Taxonomy" id="75947"/>
    <lineage>
        <taxon>Eukaryota</taxon>
        <taxon>Viridiplantae</taxon>
        <taxon>Streptophyta</taxon>
        <taxon>Embryophyta</taxon>
        <taxon>Tracheophyta</taxon>
        <taxon>Spermatophyta</taxon>
        <taxon>Magnoliopsida</taxon>
        <taxon>eudicotyledons</taxon>
        <taxon>Gunneridae</taxon>
        <taxon>Pentapetalae</taxon>
        <taxon>asterids</taxon>
        <taxon>campanulids</taxon>
        <taxon>Asterales</taxon>
        <taxon>Asteraceae</taxon>
        <taxon>Cichorioideae</taxon>
        <taxon>Cichorieae</taxon>
        <taxon>Lactucinae</taxon>
        <taxon>Lactuca</taxon>
    </lineage>
</organism>
<name>A0AAU9P7W2_9ASTR</name>
<accession>A0AAU9P7W2</accession>